<name>A0ABX2E5Y8_9FLAO</name>
<evidence type="ECO:0000256" key="2">
    <source>
        <dbReference type="SAM" id="SignalP"/>
    </source>
</evidence>
<dbReference type="NCBIfam" id="TIGR04131">
    <property type="entry name" value="Bac_Flav_CTERM"/>
    <property type="match status" value="1"/>
</dbReference>
<dbReference type="InterPro" id="IPR035986">
    <property type="entry name" value="PKD_dom_sf"/>
</dbReference>
<dbReference type="NCBIfam" id="TIGR02167">
    <property type="entry name" value="Liste_lipo_26"/>
    <property type="match status" value="10"/>
</dbReference>
<dbReference type="InterPro" id="IPR013783">
    <property type="entry name" value="Ig-like_fold"/>
</dbReference>
<dbReference type="InterPro" id="IPR028994">
    <property type="entry name" value="Integrin_alpha_N"/>
</dbReference>
<accession>A0ABX2E5Y8</accession>
<evidence type="ECO:0000313" key="5">
    <source>
        <dbReference type="Proteomes" id="UP000805085"/>
    </source>
</evidence>
<comment type="caution">
    <text evidence="4">The sequence shown here is derived from an EMBL/GenBank/DDBJ whole genome shotgun (WGS) entry which is preliminary data.</text>
</comment>
<dbReference type="Pfam" id="PF13585">
    <property type="entry name" value="CHU_C"/>
    <property type="match status" value="1"/>
</dbReference>
<feature type="chain" id="PRO_5047151077" evidence="2">
    <location>
        <begin position="23"/>
        <end position="2201"/>
    </location>
</feature>
<evidence type="ECO:0000313" key="4">
    <source>
        <dbReference type="EMBL" id="NRD23805.1"/>
    </source>
</evidence>
<evidence type="ECO:0000259" key="3">
    <source>
        <dbReference type="PROSITE" id="PS50093"/>
    </source>
</evidence>
<dbReference type="PANTHER" id="PTHR44103">
    <property type="entry name" value="PROPROTEIN CONVERTASE P"/>
    <property type="match status" value="1"/>
</dbReference>
<dbReference type="Pfam" id="PF13517">
    <property type="entry name" value="FG-GAP_3"/>
    <property type="match status" value="3"/>
</dbReference>
<dbReference type="InterPro" id="IPR011889">
    <property type="entry name" value="Liste_lipo_26"/>
</dbReference>
<evidence type="ECO:0000256" key="1">
    <source>
        <dbReference type="ARBA" id="ARBA00022729"/>
    </source>
</evidence>
<feature type="domain" description="PKD" evidence="3">
    <location>
        <begin position="414"/>
        <end position="454"/>
    </location>
</feature>
<dbReference type="Proteomes" id="UP000805085">
    <property type="component" value="Unassembled WGS sequence"/>
</dbReference>
<proteinExistence type="predicted"/>
<reference evidence="4 5" key="1">
    <citation type="journal article" date="2015" name="Int. J. Syst. Evol. Microbiol.">
        <title>Winogradskyella litoriviva sp. nov., isolated from coastal seawater.</title>
        <authorList>
            <person name="Nedashkovskaya O.I."/>
            <person name="Kukhlevskiy A.D."/>
            <person name="Zhukova N.V."/>
            <person name="Kim S.J."/>
            <person name="Rhee S.K."/>
            <person name="Mikhailov V.V."/>
        </authorList>
    </citation>
    <scope>NUCLEOTIDE SEQUENCE [LARGE SCALE GENOMIC DNA]</scope>
    <source>
        <strain evidence="4 5">KMM6491</strain>
    </source>
</reference>
<protein>
    <submittedName>
        <fullName evidence="4">BspA family leucine-rich repeat surface protein</fullName>
    </submittedName>
</protein>
<gene>
    <name evidence="4" type="ORF">HNV10_11160</name>
</gene>
<dbReference type="SUPFAM" id="SSF69318">
    <property type="entry name" value="Integrin alpha N-terminal domain"/>
    <property type="match status" value="1"/>
</dbReference>
<dbReference type="Gene3D" id="2.60.40.10">
    <property type="entry name" value="Immunoglobulins"/>
    <property type="match status" value="5"/>
</dbReference>
<dbReference type="PROSITE" id="PS50093">
    <property type="entry name" value="PKD"/>
    <property type="match status" value="2"/>
</dbReference>
<feature type="domain" description="PKD" evidence="3">
    <location>
        <begin position="898"/>
        <end position="948"/>
    </location>
</feature>
<feature type="signal peptide" evidence="2">
    <location>
        <begin position="1"/>
        <end position="22"/>
    </location>
</feature>
<dbReference type="EMBL" id="JABRWQ010000004">
    <property type="protein sequence ID" value="NRD23805.1"/>
    <property type="molecule type" value="Genomic_DNA"/>
</dbReference>
<organism evidence="4 5">
    <name type="scientific">Winogradskyella litoriviva</name>
    <dbReference type="NCBI Taxonomy" id="1220182"/>
    <lineage>
        <taxon>Bacteria</taxon>
        <taxon>Pseudomonadati</taxon>
        <taxon>Bacteroidota</taxon>
        <taxon>Flavobacteriia</taxon>
        <taxon>Flavobacteriales</taxon>
        <taxon>Flavobacteriaceae</taxon>
        <taxon>Winogradskyella</taxon>
    </lineage>
</organism>
<dbReference type="InterPro" id="IPR000601">
    <property type="entry name" value="PKD_dom"/>
</dbReference>
<dbReference type="CDD" id="cd00146">
    <property type="entry name" value="PKD"/>
    <property type="match status" value="2"/>
</dbReference>
<dbReference type="SUPFAM" id="SSF49299">
    <property type="entry name" value="PKD domain"/>
    <property type="match status" value="1"/>
</dbReference>
<sequence length="2201" mass="237299">MHTFRVKALFFLISLIYFTVNAQIAFVEDTTVPFIPVTSGDAAFADVNGDNYSDVLIIGWDDNTLSYNAKLYLNDGLGNFSLVLGTPFTPVGDGTVDFADVDGDNDMDVLITGEDGGVISGVTELYLNDGFGNFTLSLGTSFVGIYGSHVAFADVDGDLDLDVLMVGNEGGNPVTKLYINDGSGNFIESMGQPFEIVSSYSSVDFADVDGDSDLDVLISGIVAANQRSTKLYTNDGSGNFSLVSGTPFIGLSNSSVNFADIDNDGDQDVFMTGSSNTANFTDLFINDGLGNFNHYTPDSFLNVGSGESAIADVDGDGNLDILMTGSNAGQNTILYSQDCYGFFTEVTGLPFVNTIYSSVNFVDIENDGDLDVLITGLGPISNLYINESTPQEPDPFITTWETTTPNDSITIPTTGMGYNYDVDWGDGNITTGETGDATHSYVTAGTYQVTISGTFPRIYFGGSTAVNRAKIKAIDQWGCNSWITMNSAFSECTDLVVNAPDVPNLYSVTEMESMFFNCTSLGGGIGNWSWDTGNVTSMARMFHGASVFNQDIGSWDTSSVIDMYNMFSGAETFNQDIGSWVTSSVEIMSTMFNHATNFNQDIGTWDTSSVTTMQVMFNDATNFNQDIGSWDTSSVVAMQNMFQDAINFNQDIGNWNVSNVLNMANMFNGCSSFNQNLENWDTSSVINMSRMFNDAIVFNQNIGSWNTSGVTNMFNMFYNAISFDQDLGNWNVENVTVFDAIFFNDTLSIANYDSLLIGWNAQNLQPNLYFNGGFSRYCEGEAARANMIASDNWNFTDGGFAGPTIDDLVDQNASGSFTFPAITGVNLSGNEAYYTGPDGTGTIYTAGDVINYSDFPSYPITLYIYDSPSPDCYSEESFLLTIDDGCEFITTWETISPNESITIPTSNEGEIYNYNIDWGDGNTTVGATGDTSHTYVTANNYQVTITGTFPRIYMTSNTANAQKLLSVDQWGCNLWTSMQRAFEGCSNLVINASDIPNLSSVTSMWRMFNNATSLGDGTGNWNWNTENVQSMESLFEGATVFNNDITSWDTSNVTNMSRTFALAQQFNQDINTWNVSLVTNMSGMFDEASSFNQDLNSWNTGNVTNMFTMFRVANNFNGNISAWDTSSVTTMGEMFAEASIFNQDIGNWNTSNVTDMNSMFFRTDIFNQNLSNWNTGNVNRMDGTFAYALLFNQNIGSWNTSSVTNMAAMFFNADTFNQDIGSWDTSNVTRMDAMFHDADLFNQNIGNWDTGNVSTMDTMFATAVSFDQDLGAWNVTSLQTATNIFMNATLSIANYDSLLIGWNAQNLNLNVPFDGGYSEYCAGAAARANMIASYNWSISDGGFAGPTVDGLLDQTASGSYTLPVITGTNLTGNEAYYTGPDGTGTVYNASDVINYANFPSYPITLYIYDYASPTCFSEEEFLLTITPPLACTSLSSPMSGSINIAIDTNFTWTAVASATGYTITVGTSSGGTDIINGLDVGNVLTYDLPANLPENTTIYVSIIPYNADGDATACTEESFTTEDLLFPPNCTSLSSPTSGSDNIPVDTDLTWTAVTEATGYILSVSTSSGGTDILNAVDVGNVLTYDLPADLPENTIIYVSIIPYNADGDATGCAEESFTTEDLLFPPNCTSLSSPTSGSVDISVNTDLSWAAISEATGYILTVGTSSGGTDILNGVDVGNVLTYDLPSDLPDNTQIFVTVIPYNIDGEAAGCAEESFVTALILPECTTLISPLAGDIDVSVATNFNWNSVINATGYRINLGTNTIFFGEFDVGNSLIYDLPFDLPPNTQIFVRIIPYNSNGDAINGCTHESFITGDLPFNLDCTNLNSPLSGTTNVSVSTDISWNAVADATGYTLTVGSESGGFDIINGLDVGNVLTYDLPADLPEDSTIYLSIIPYSADGDATGCTEESFTTEDLLFPPNCTNLSSPTSGTTNVAIDADLSWTAVAGATGYILNVGTSTGGTDIINGLDVGNVLTYDLLTDLPEDSTIYVSIIPYSADGIATGCSEEIFTTEDLLALPNCTTLNSPSSGSTSVLVNTDLFWNAVSNATGYILTVGTSSGGNDIVNSLDMGNVLTYDLLADLPEDNTIYVSIIPYNADGNAVGCSEESFTTESYKEVIPQFFTPNDDGVNDFWIVPNELNNVSEVIIFNRYGKTMNKMNNSSTGWSWSGNYNGKLLPSSDYWYSILYKDGKILRGHFSLVR</sequence>
<keyword evidence="5" id="KW-1185">Reference proteome</keyword>
<dbReference type="InterPro" id="IPR013517">
    <property type="entry name" value="FG-GAP"/>
</dbReference>
<dbReference type="InterPro" id="IPR026341">
    <property type="entry name" value="T9SS_type_B"/>
</dbReference>
<dbReference type="Gene3D" id="2.130.10.130">
    <property type="entry name" value="Integrin alpha, N-terminal"/>
    <property type="match status" value="1"/>
</dbReference>
<dbReference type="InterPro" id="IPR005046">
    <property type="entry name" value="DUF285"/>
</dbReference>
<keyword evidence="1 2" id="KW-0732">Signal</keyword>
<dbReference type="PANTHER" id="PTHR44103:SF1">
    <property type="entry name" value="PROPROTEIN CONVERTASE P"/>
    <property type="match status" value="1"/>
</dbReference>
<dbReference type="RefSeq" id="WP_173301433.1">
    <property type="nucleotide sequence ID" value="NZ_JABRWQ010000004.1"/>
</dbReference>
<dbReference type="Pfam" id="PF03382">
    <property type="entry name" value="DUF285"/>
    <property type="match status" value="3"/>
</dbReference>